<comment type="caution">
    <text evidence="11">The sequence shown here is derived from an EMBL/GenBank/DDBJ whole genome shotgun (WGS) entry which is preliminary data.</text>
</comment>
<sequence length="165" mass="18483">MATLLFDDGREATPDDLARLARTHHIVVEHHPVPAELESLLQQPLLDRHAEEQLLSAIPPRPEFPARDLIVLHPDRPDNKQLATKFESWHRHGGDEIRHILDGAGIFGVIVDERRAELHVAPGDFIVVPAGLEHNFRLTSTRRIKALRYLSDAGGWAAEFTGRAA</sequence>
<keyword evidence="6" id="KW-0223">Dioxygenase</keyword>
<dbReference type="PANTHER" id="PTHR23418">
    <property type="entry name" value="ACIREDUCTONE DIOXYGENASE"/>
    <property type="match status" value="1"/>
</dbReference>
<evidence type="ECO:0000256" key="6">
    <source>
        <dbReference type="ARBA" id="ARBA00022964"/>
    </source>
</evidence>
<keyword evidence="5" id="KW-0479">Metal-binding</keyword>
<keyword evidence="7" id="KW-0560">Oxidoreductase</keyword>
<dbReference type="PANTHER" id="PTHR23418:SF0">
    <property type="entry name" value="ACIREDUCTONE DIOXYGENASE"/>
    <property type="match status" value="1"/>
</dbReference>
<evidence type="ECO:0000256" key="1">
    <source>
        <dbReference type="ARBA" id="ARBA00000428"/>
    </source>
</evidence>
<protein>
    <recommendedName>
        <fullName evidence="10">acireductone dioxygenase (Fe(2+)-requiring)</fullName>
        <ecNumber evidence="10">1.13.11.54</ecNumber>
    </recommendedName>
</protein>
<dbReference type="Pfam" id="PF03079">
    <property type="entry name" value="ARD"/>
    <property type="match status" value="1"/>
</dbReference>
<reference evidence="11" key="1">
    <citation type="submission" date="2020-07" db="EMBL/GenBank/DDBJ databases">
        <title>Huge and variable diversity of episymbiotic CPR bacteria and DPANN archaea in groundwater ecosystems.</title>
        <authorList>
            <person name="He C.Y."/>
            <person name="Keren R."/>
            <person name="Whittaker M."/>
            <person name="Farag I.F."/>
            <person name="Doudna J."/>
            <person name="Cate J.H.D."/>
            <person name="Banfield J.F."/>
        </authorList>
    </citation>
    <scope>NUCLEOTIDE SEQUENCE</scope>
    <source>
        <strain evidence="11">NC_groundwater_1818_Pr3_B-0.1um_66_35</strain>
    </source>
</reference>
<evidence type="ECO:0000313" key="11">
    <source>
        <dbReference type="EMBL" id="MBI5132700.1"/>
    </source>
</evidence>
<keyword evidence="8" id="KW-0408">Iron</keyword>
<dbReference type="InterPro" id="IPR004313">
    <property type="entry name" value="ARD"/>
</dbReference>
<dbReference type="EC" id="1.13.11.54" evidence="10"/>
<dbReference type="EMBL" id="JACRJB010000068">
    <property type="protein sequence ID" value="MBI5132700.1"/>
    <property type="molecule type" value="Genomic_DNA"/>
</dbReference>
<dbReference type="Proteomes" id="UP000782519">
    <property type="component" value="Unassembled WGS sequence"/>
</dbReference>
<gene>
    <name evidence="11" type="ORF">HZA66_24945</name>
</gene>
<comment type="cofactor">
    <cofactor evidence="2">
        <name>Fe(2+)</name>
        <dbReference type="ChEBI" id="CHEBI:29033"/>
    </cofactor>
</comment>
<evidence type="ECO:0000256" key="2">
    <source>
        <dbReference type="ARBA" id="ARBA00001954"/>
    </source>
</evidence>
<evidence type="ECO:0000256" key="9">
    <source>
        <dbReference type="ARBA" id="ARBA00023167"/>
    </source>
</evidence>
<keyword evidence="9" id="KW-0486">Methionine biosynthesis</keyword>
<dbReference type="AlphaFoldDB" id="A0A933S1I7"/>
<evidence type="ECO:0000256" key="8">
    <source>
        <dbReference type="ARBA" id="ARBA00023004"/>
    </source>
</evidence>
<dbReference type="InterPro" id="IPR014710">
    <property type="entry name" value="RmlC-like_jellyroll"/>
</dbReference>
<organism evidence="11 12">
    <name type="scientific">Rhodopseudomonas palustris</name>
    <dbReference type="NCBI Taxonomy" id="1076"/>
    <lineage>
        <taxon>Bacteria</taxon>
        <taxon>Pseudomonadati</taxon>
        <taxon>Pseudomonadota</taxon>
        <taxon>Alphaproteobacteria</taxon>
        <taxon>Hyphomicrobiales</taxon>
        <taxon>Nitrobacteraceae</taxon>
        <taxon>Rhodopseudomonas</taxon>
    </lineage>
</organism>
<dbReference type="GO" id="GO:0010309">
    <property type="term" value="F:acireductone dioxygenase [iron(II)-requiring] activity"/>
    <property type="evidence" value="ECO:0007669"/>
    <property type="project" value="UniProtKB-EC"/>
</dbReference>
<keyword evidence="4" id="KW-0028">Amino-acid biosynthesis</keyword>
<keyword evidence="3" id="KW-0533">Nickel</keyword>
<dbReference type="SUPFAM" id="SSF51182">
    <property type="entry name" value="RmlC-like cupins"/>
    <property type="match status" value="1"/>
</dbReference>
<dbReference type="GO" id="GO:0009086">
    <property type="term" value="P:methionine biosynthetic process"/>
    <property type="evidence" value="ECO:0007669"/>
    <property type="project" value="UniProtKB-KW"/>
</dbReference>
<accession>A0A933S1I7</accession>
<evidence type="ECO:0000256" key="4">
    <source>
        <dbReference type="ARBA" id="ARBA00022605"/>
    </source>
</evidence>
<dbReference type="Gene3D" id="2.60.120.10">
    <property type="entry name" value="Jelly Rolls"/>
    <property type="match status" value="1"/>
</dbReference>
<evidence type="ECO:0000256" key="3">
    <source>
        <dbReference type="ARBA" id="ARBA00022596"/>
    </source>
</evidence>
<evidence type="ECO:0000256" key="5">
    <source>
        <dbReference type="ARBA" id="ARBA00022723"/>
    </source>
</evidence>
<dbReference type="GO" id="GO:0046872">
    <property type="term" value="F:metal ion binding"/>
    <property type="evidence" value="ECO:0007669"/>
    <property type="project" value="UniProtKB-KW"/>
</dbReference>
<evidence type="ECO:0000313" key="12">
    <source>
        <dbReference type="Proteomes" id="UP000782519"/>
    </source>
</evidence>
<proteinExistence type="predicted"/>
<evidence type="ECO:0000256" key="7">
    <source>
        <dbReference type="ARBA" id="ARBA00023002"/>
    </source>
</evidence>
<name>A0A933S1I7_RHOPL</name>
<evidence type="ECO:0000256" key="10">
    <source>
        <dbReference type="ARBA" id="ARBA00039005"/>
    </source>
</evidence>
<dbReference type="CDD" id="cd02232">
    <property type="entry name" value="cupin_ARD"/>
    <property type="match status" value="1"/>
</dbReference>
<dbReference type="InterPro" id="IPR011051">
    <property type="entry name" value="RmlC_Cupin_sf"/>
</dbReference>
<comment type="catalytic activity">
    <reaction evidence="1">
        <text>1,2-dihydroxy-5-(methylsulfanyl)pent-1-en-3-one + O2 = 4-methylsulfanyl-2-oxobutanoate + formate + 2 H(+)</text>
        <dbReference type="Rhea" id="RHEA:24504"/>
        <dbReference type="ChEBI" id="CHEBI:15378"/>
        <dbReference type="ChEBI" id="CHEBI:15379"/>
        <dbReference type="ChEBI" id="CHEBI:15740"/>
        <dbReference type="ChEBI" id="CHEBI:16723"/>
        <dbReference type="ChEBI" id="CHEBI:49252"/>
        <dbReference type="EC" id="1.13.11.54"/>
    </reaction>
</comment>